<name>A0A9N7NP13_STRHE</name>
<evidence type="ECO:0000313" key="2">
    <source>
        <dbReference type="EMBL" id="CAA0832650.1"/>
    </source>
</evidence>
<feature type="non-terminal residue" evidence="2">
    <location>
        <position position="58"/>
    </location>
</feature>
<keyword evidence="1" id="KW-0732">Signal</keyword>
<accession>A0A9N7NP13</accession>
<keyword evidence="3" id="KW-1185">Reference proteome</keyword>
<proteinExistence type="predicted"/>
<organism evidence="2 3">
    <name type="scientific">Striga hermonthica</name>
    <name type="common">Purple witchweed</name>
    <name type="synonym">Buchnera hermonthica</name>
    <dbReference type="NCBI Taxonomy" id="68872"/>
    <lineage>
        <taxon>Eukaryota</taxon>
        <taxon>Viridiplantae</taxon>
        <taxon>Streptophyta</taxon>
        <taxon>Embryophyta</taxon>
        <taxon>Tracheophyta</taxon>
        <taxon>Spermatophyta</taxon>
        <taxon>Magnoliopsida</taxon>
        <taxon>eudicotyledons</taxon>
        <taxon>Gunneridae</taxon>
        <taxon>Pentapetalae</taxon>
        <taxon>asterids</taxon>
        <taxon>lamiids</taxon>
        <taxon>Lamiales</taxon>
        <taxon>Orobanchaceae</taxon>
        <taxon>Buchnereae</taxon>
        <taxon>Striga</taxon>
    </lineage>
</organism>
<protein>
    <submittedName>
        <fullName evidence="2">Uncharacterized protein</fullName>
    </submittedName>
</protein>
<evidence type="ECO:0000256" key="1">
    <source>
        <dbReference type="SAM" id="SignalP"/>
    </source>
</evidence>
<dbReference type="Proteomes" id="UP001153555">
    <property type="component" value="Unassembled WGS sequence"/>
</dbReference>
<feature type="chain" id="PRO_5040510393" evidence="1">
    <location>
        <begin position="23"/>
        <end position="58"/>
    </location>
</feature>
<feature type="signal peptide" evidence="1">
    <location>
        <begin position="1"/>
        <end position="22"/>
    </location>
</feature>
<dbReference type="AlphaFoldDB" id="A0A9N7NP13"/>
<feature type="non-terminal residue" evidence="2">
    <location>
        <position position="1"/>
    </location>
</feature>
<evidence type="ECO:0000313" key="3">
    <source>
        <dbReference type="Proteomes" id="UP001153555"/>
    </source>
</evidence>
<sequence>GTFAAFTASVGTRWLIVTFGSATVWNIENQGSNTPSGNVSFAAFFSLILKKESLKMIS</sequence>
<reference evidence="2" key="1">
    <citation type="submission" date="2019-12" db="EMBL/GenBank/DDBJ databases">
        <authorList>
            <person name="Scholes J."/>
        </authorList>
    </citation>
    <scope>NUCLEOTIDE SEQUENCE</scope>
</reference>
<comment type="caution">
    <text evidence="2">The sequence shown here is derived from an EMBL/GenBank/DDBJ whole genome shotgun (WGS) entry which is preliminary data.</text>
</comment>
<gene>
    <name evidence="2" type="ORF">SHERM_27924</name>
</gene>
<dbReference type="EMBL" id="CACSLK010027837">
    <property type="protein sequence ID" value="CAA0832650.1"/>
    <property type="molecule type" value="Genomic_DNA"/>
</dbReference>